<organism evidence="1 2">
    <name type="scientific">Kitasatospora setae (strain ATCC 33774 / DSM 43861 / JCM 3304 / KCC A-0304 / NBRC 14216 / KM-6054)</name>
    <name type="common">Streptomyces setae</name>
    <dbReference type="NCBI Taxonomy" id="452652"/>
    <lineage>
        <taxon>Bacteria</taxon>
        <taxon>Bacillati</taxon>
        <taxon>Actinomycetota</taxon>
        <taxon>Actinomycetes</taxon>
        <taxon>Kitasatosporales</taxon>
        <taxon>Streptomycetaceae</taxon>
        <taxon>Kitasatospora</taxon>
    </lineage>
</organism>
<dbReference type="SUPFAM" id="SSF54736">
    <property type="entry name" value="ClpS-like"/>
    <property type="match status" value="1"/>
</dbReference>
<dbReference type="eggNOG" id="ENOG5030MFC">
    <property type="taxonomic scope" value="Bacteria"/>
</dbReference>
<dbReference type="RefSeq" id="WP_014134522.1">
    <property type="nucleotide sequence ID" value="NC_016109.1"/>
</dbReference>
<name>E4N7M3_KITSK</name>
<accession>E4N7M3</accession>
<dbReference type="Gene3D" id="3.30.1390.10">
    <property type="match status" value="1"/>
</dbReference>
<dbReference type="KEGG" id="ksk:KSE_13760"/>
<proteinExistence type="predicted"/>
<dbReference type="AlphaFoldDB" id="E4N7M3"/>
<reference evidence="1 2" key="1">
    <citation type="journal article" date="2010" name="DNA Res.">
        <title>Genome sequence of Kitasatospora setae NBRC 14216T: an evolutionary snapshot of the family Streptomycetaceae.</title>
        <authorList>
            <person name="Ichikawa N."/>
            <person name="Oguchi A."/>
            <person name="Ikeda H."/>
            <person name="Ishikawa J."/>
            <person name="Kitani S."/>
            <person name="Watanabe Y."/>
            <person name="Nakamura S."/>
            <person name="Katano Y."/>
            <person name="Kishi E."/>
            <person name="Sasagawa M."/>
            <person name="Ankai A."/>
            <person name="Fukui S."/>
            <person name="Hashimoto Y."/>
            <person name="Kamata S."/>
            <person name="Otoguro M."/>
            <person name="Tanikawa S."/>
            <person name="Nihira T."/>
            <person name="Horinouchi S."/>
            <person name="Ohnishi Y."/>
            <person name="Hayakawa M."/>
            <person name="Kuzuyama T."/>
            <person name="Arisawa A."/>
            <person name="Nomoto F."/>
            <person name="Miura H."/>
            <person name="Takahashi Y."/>
            <person name="Fujita N."/>
        </authorList>
    </citation>
    <scope>NUCLEOTIDE SEQUENCE [LARGE SCALE GENOMIC DNA]</scope>
    <source>
        <strain evidence="2">ATCC 33774 / DSM 43861 / JCM 3304 / KCC A-0304 / NBRC 14216 / KM-6054</strain>
    </source>
</reference>
<evidence type="ECO:0000313" key="2">
    <source>
        <dbReference type="Proteomes" id="UP000007076"/>
    </source>
</evidence>
<dbReference type="STRING" id="452652.KSE_13760"/>
<evidence type="ECO:0008006" key="3">
    <source>
        <dbReference type="Google" id="ProtNLM"/>
    </source>
</evidence>
<dbReference type="HOGENOM" id="CLU_2206519_0_0_11"/>
<gene>
    <name evidence="1" type="ordered locus">KSE_13760</name>
</gene>
<evidence type="ECO:0000313" key="1">
    <source>
        <dbReference type="EMBL" id="BAJ27204.1"/>
    </source>
</evidence>
<dbReference type="EMBL" id="AP010968">
    <property type="protein sequence ID" value="BAJ27204.1"/>
    <property type="molecule type" value="Genomic_DNA"/>
</dbReference>
<sequence length="107" mass="11601">MSEDPEFAVLIASVGERRIAVYQELRRAVSWSLWGASRALAELPLELPSTWQFPEARRLVAALRAAGATAGLRCGWCARAVDPEVPADPGPCREQTGFYGDPCRASA</sequence>
<protein>
    <recommendedName>
        <fullName evidence="3">Ribosomal protein L7/L12 C-terminal domain-containing protein</fullName>
    </recommendedName>
</protein>
<dbReference type="InterPro" id="IPR014719">
    <property type="entry name" value="Ribosomal_bL12_C/ClpS-like"/>
</dbReference>
<keyword evidence="2" id="KW-1185">Reference proteome</keyword>
<dbReference type="PATRIC" id="fig|452652.3.peg.1372"/>
<dbReference type="Proteomes" id="UP000007076">
    <property type="component" value="Chromosome"/>
</dbReference>